<name>X1W3S7_TETTS</name>
<dbReference type="InterPro" id="IPR008271">
    <property type="entry name" value="Ser/Thr_kinase_AS"/>
</dbReference>
<evidence type="ECO:0000256" key="7">
    <source>
        <dbReference type="ARBA" id="ARBA00022777"/>
    </source>
</evidence>
<keyword evidence="15" id="KW-1185">Reference proteome</keyword>
<comment type="subunit">
    <text evidence="2">Monomer.</text>
</comment>
<feature type="region of interest" description="Disordered" evidence="12">
    <location>
        <begin position="501"/>
        <end position="529"/>
    </location>
</feature>
<feature type="compositionally biased region" description="Low complexity" evidence="12">
    <location>
        <begin position="387"/>
        <end position="400"/>
    </location>
</feature>
<dbReference type="PROSITE" id="PS00108">
    <property type="entry name" value="PROTEIN_KINASE_ST"/>
    <property type="match status" value="1"/>
</dbReference>
<evidence type="ECO:0000313" key="14">
    <source>
        <dbReference type="EMBL" id="EDK31484.1"/>
    </source>
</evidence>
<evidence type="ECO:0000256" key="11">
    <source>
        <dbReference type="SAM" id="Coils"/>
    </source>
</evidence>
<feature type="domain" description="Protein kinase" evidence="13">
    <location>
        <begin position="4"/>
        <end position="262"/>
    </location>
</feature>
<dbReference type="Proteomes" id="UP000009168">
    <property type="component" value="Unassembled WGS sequence"/>
</dbReference>
<dbReference type="FunFam" id="1.10.510.10:FF:000571">
    <property type="entry name" value="Maternal embryonic leucine zipper kinase"/>
    <property type="match status" value="1"/>
</dbReference>
<evidence type="ECO:0000259" key="13">
    <source>
        <dbReference type="PROSITE" id="PS50011"/>
    </source>
</evidence>
<dbReference type="GeneID" id="24442412"/>
<comment type="similarity">
    <text evidence="1">Belongs to the protein kinase superfamily. NEK Ser/Thr protein kinase family. NIMA subfamily.</text>
</comment>
<feature type="compositionally biased region" description="Polar residues" evidence="12">
    <location>
        <begin position="401"/>
        <end position="415"/>
    </location>
</feature>
<dbReference type="GO" id="GO:0004674">
    <property type="term" value="F:protein serine/threonine kinase activity"/>
    <property type="evidence" value="ECO:0007669"/>
    <property type="project" value="UniProtKB-KW"/>
</dbReference>
<keyword evidence="8" id="KW-0067">ATP-binding</keyword>
<proteinExistence type="inferred from homology"/>
<dbReference type="InParanoid" id="X1W3S7"/>
<evidence type="ECO:0000256" key="4">
    <source>
        <dbReference type="ARBA" id="ARBA00022527"/>
    </source>
</evidence>
<dbReference type="InterPro" id="IPR000719">
    <property type="entry name" value="Prot_kinase_dom"/>
</dbReference>
<dbReference type="AlphaFoldDB" id="X1W3S7"/>
<feature type="compositionally biased region" description="Low complexity" evidence="12">
    <location>
        <begin position="501"/>
        <end position="515"/>
    </location>
</feature>
<comment type="catalytic activity">
    <reaction evidence="10">
        <text>L-seryl-[protein] + ATP = O-phospho-L-seryl-[protein] + ADP + H(+)</text>
        <dbReference type="Rhea" id="RHEA:17989"/>
        <dbReference type="Rhea" id="RHEA-COMP:9863"/>
        <dbReference type="Rhea" id="RHEA-COMP:11604"/>
        <dbReference type="ChEBI" id="CHEBI:15378"/>
        <dbReference type="ChEBI" id="CHEBI:29999"/>
        <dbReference type="ChEBI" id="CHEBI:30616"/>
        <dbReference type="ChEBI" id="CHEBI:83421"/>
        <dbReference type="ChEBI" id="CHEBI:456216"/>
        <dbReference type="EC" id="2.7.11.1"/>
    </reaction>
</comment>
<dbReference type="Pfam" id="PF00069">
    <property type="entry name" value="Pkinase"/>
    <property type="match status" value="1"/>
</dbReference>
<evidence type="ECO:0000313" key="15">
    <source>
        <dbReference type="Proteomes" id="UP000009168"/>
    </source>
</evidence>
<dbReference type="FunCoup" id="X1W3S7">
    <property type="interactions" value="26"/>
</dbReference>
<evidence type="ECO:0000256" key="2">
    <source>
        <dbReference type="ARBA" id="ARBA00011245"/>
    </source>
</evidence>
<dbReference type="GO" id="GO:0005524">
    <property type="term" value="F:ATP binding"/>
    <property type="evidence" value="ECO:0007669"/>
    <property type="project" value="UniProtKB-KW"/>
</dbReference>
<protein>
    <recommendedName>
        <fullName evidence="3">non-specific serine/threonine protein kinase</fullName>
        <ecNumber evidence="3">2.7.11.1</ecNumber>
    </recommendedName>
</protein>
<keyword evidence="11" id="KW-0175">Coiled coil</keyword>
<dbReference type="Gene3D" id="3.30.200.20">
    <property type="entry name" value="Phosphorylase Kinase, domain 1"/>
    <property type="match status" value="2"/>
</dbReference>
<dbReference type="FunFam" id="3.30.200.20:FF:000097">
    <property type="entry name" value="Probable serine/threonine-protein kinase nek1"/>
    <property type="match status" value="1"/>
</dbReference>
<dbReference type="PROSITE" id="PS50011">
    <property type="entry name" value="PROTEIN_KINASE_DOM"/>
    <property type="match status" value="1"/>
</dbReference>
<dbReference type="EC" id="2.7.11.1" evidence="3"/>
<comment type="catalytic activity">
    <reaction evidence="9">
        <text>L-threonyl-[protein] + ATP = O-phospho-L-threonyl-[protein] + ADP + H(+)</text>
        <dbReference type="Rhea" id="RHEA:46608"/>
        <dbReference type="Rhea" id="RHEA-COMP:11060"/>
        <dbReference type="Rhea" id="RHEA-COMP:11605"/>
        <dbReference type="ChEBI" id="CHEBI:15378"/>
        <dbReference type="ChEBI" id="CHEBI:30013"/>
        <dbReference type="ChEBI" id="CHEBI:30616"/>
        <dbReference type="ChEBI" id="CHEBI:61977"/>
        <dbReference type="ChEBI" id="CHEBI:456216"/>
        <dbReference type="EC" id="2.7.11.1"/>
    </reaction>
</comment>
<feature type="coiled-coil region" evidence="11">
    <location>
        <begin position="278"/>
        <end position="337"/>
    </location>
</feature>
<evidence type="ECO:0000256" key="6">
    <source>
        <dbReference type="ARBA" id="ARBA00022741"/>
    </source>
</evidence>
<keyword evidence="7 14" id="KW-0418">Kinase</keyword>
<reference evidence="15" key="1">
    <citation type="journal article" date="2006" name="PLoS Biol.">
        <title>Macronuclear genome sequence of the ciliate Tetrahymena thermophila, a model eukaryote.</title>
        <authorList>
            <person name="Eisen J.A."/>
            <person name="Coyne R.S."/>
            <person name="Wu M."/>
            <person name="Wu D."/>
            <person name="Thiagarajan M."/>
            <person name="Wortman J.R."/>
            <person name="Badger J.H."/>
            <person name="Ren Q."/>
            <person name="Amedeo P."/>
            <person name="Jones K.M."/>
            <person name="Tallon L.J."/>
            <person name="Delcher A.L."/>
            <person name="Salzberg S.L."/>
            <person name="Silva J.C."/>
            <person name="Haas B.J."/>
            <person name="Majoros W.H."/>
            <person name="Farzad M."/>
            <person name="Carlton J.M."/>
            <person name="Smith R.K. Jr."/>
            <person name="Garg J."/>
            <person name="Pearlman R.E."/>
            <person name="Karrer K.M."/>
            <person name="Sun L."/>
            <person name="Manning G."/>
            <person name="Elde N.C."/>
            <person name="Turkewitz A.P."/>
            <person name="Asai D.J."/>
            <person name="Wilkes D.E."/>
            <person name="Wang Y."/>
            <person name="Cai H."/>
            <person name="Collins K."/>
            <person name="Stewart B.A."/>
            <person name="Lee S.R."/>
            <person name="Wilamowska K."/>
            <person name="Weinberg Z."/>
            <person name="Ruzzo W.L."/>
            <person name="Wloga D."/>
            <person name="Gaertig J."/>
            <person name="Frankel J."/>
            <person name="Tsao C.-C."/>
            <person name="Gorovsky M.A."/>
            <person name="Keeling P.J."/>
            <person name="Waller R.F."/>
            <person name="Patron N.J."/>
            <person name="Cherry J.M."/>
            <person name="Stover N.A."/>
            <person name="Krieger C.J."/>
            <person name="del Toro C."/>
            <person name="Ryder H.F."/>
            <person name="Williamson S.C."/>
            <person name="Barbeau R.A."/>
            <person name="Hamilton E.P."/>
            <person name="Orias E."/>
        </authorList>
    </citation>
    <scope>NUCLEOTIDE SEQUENCE [LARGE SCALE GENOMIC DNA]</scope>
    <source>
        <strain evidence="15">SB210</strain>
    </source>
</reference>
<evidence type="ECO:0000256" key="3">
    <source>
        <dbReference type="ARBA" id="ARBA00012513"/>
    </source>
</evidence>
<dbReference type="STRING" id="312017.X1W3S7"/>
<dbReference type="PANTHER" id="PTHR44899:SF10">
    <property type="entry name" value="NIMA-RELATED KINASE 2"/>
    <property type="match status" value="1"/>
</dbReference>
<dbReference type="CDD" id="cd08217">
    <property type="entry name" value="STKc_Nek2"/>
    <property type="match status" value="1"/>
</dbReference>
<evidence type="ECO:0000256" key="5">
    <source>
        <dbReference type="ARBA" id="ARBA00022679"/>
    </source>
</evidence>
<gene>
    <name evidence="14" type="ORF">TTHERM_00151488</name>
</gene>
<evidence type="ECO:0000256" key="10">
    <source>
        <dbReference type="ARBA" id="ARBA00048679"/>
    </source>
</evidence>
<dbReference type="RefSeq" id="XP_001470948.1">
    <property type="nucleotide sequence ID" value="XM_001470898.1"/>
</dbReference>
<evidence type="ECO:0000256" key="1">
    <source>
        <dbReference type="ARBA" id="ARBA00010886"/>
    </source>
</evidence>
<organism evidence="14 15">
    <name type="scientific">Tetrahymena thermophila (strain SB210)</name>
    <dbReference type="NCBI Taxonomy" id="312017"/>
    <lineage>
        <taxon>Eukaryota</taxon>
        <taxon>Sar</taxon>
        <taxon>Alveolata</taxon>
        <taxon>Ciliophora</taxon>
        <taxon>Intramacronucleata</taxon>
        <taxon>Oligohymenophorea</taxon>
        <taxon>Hymenostomatida</taxon>
        <taxon>Tetrahymenina</taxon>
        <taxon>Tetrahymenidae</taxon>
        <taxon>Tetrahymena</taxon>
    </lineage>
</organism>
<dbReference type="InterPro" id="IPR051131">
    <property type="entry name" value="NEK_Ser/Thr_kinase_NIMA"/>
</dbReference>
<keyword evidence="5" id="KW-0808">Transferase</keyword>
<dbReference type="Gene3D" id="1.10.510.10">
    <property type="entry name" value="Transferase(Phosphotransferase) domain 1"/>
    <property type="match status" value="1"/>
</dbReference>
<sequence>MENYEVIGEIGAGQFGKVVKIKRKSDNKILVWKQLEYGKMDEKEKSQLVAEVNILREIRHPNVVRYYDRIIDKQNQHIYIIMEYCEGGDLAAFLKNLKKEKETIPEEAIWRIFMQIVLALHEIHHKKIMHRDLKPANIFLDSKNNAKLGDFGLSKKLSDETKFAYTNVGTPYYMSPEQIEENKYNEKSDIWACGCLLYELGALSPPFPATNHLALAMKIKNGKFERLSKQYSDELMRVISWCLQKNSENRPSVDDLLNLPQISMRLREKRLKENQSVLKQREDDASKKEETLNAMENSVKLREDQFTKQQEEIQSQMRVLEEKKSNLLLQYQQLTLNQQQILGQQLMQGNQKQNGSNLQYNLQNLNGNGYLGNNNGIQLSTQKPPQISFNNTSSSITSNTKRSQCKNNEDGNQNFFSPAAQVTQFSSTIDIQNYSSNPLQQQQQLTANSQIYFSNIMQSQSQNIDNKNFYLLNSNTQQNVNDSNIDQNIQLFNQNNDISQKIQQQQQSSTQQLNSARSSSLNAKIKMQF</sequence>
<feature type="region of interest" description="Disordered" evidence="12">
    <location>
        <begin position="378"/>
        <end position="415"/>
    </location>
</feature>
<dbReference type="OrthoDB" id="248923at2759"/>
<evidence type="ECO:0000256" key="9">
    <source>
        <dbReference type="ARBA" id="ARBA00047899"/>
    </source>
</evidence>
<keyword evidence="4" id="KW-0723">Serine/threonine-protein kinase</keyword>
<dbReference type="SUPFAM" id="SSF56112">
    <property type="entry name" value="Protein kinase-like (PK-like)"/>
    <property type="match status" value="1"/>
</dbReference>
<dbReference type="PANTHER" id="PTHR44899">
    <property type="entry name" value="CAMK FAMILY PROTEIN KINASE"/>
    <property type="match status" value="1"/>
</dbReference>
<dbReference type="KEGG" id="tet:TTHERM_00151488"/>
<dbReference type="EMBL" id="GG662603">
    <property type="protein sequence ID" value="EDK31484.1"/>
    <property type="molecule type" value="Genomic_DNA"/>
</dbReference>
<evidence type="ECO:0000256" key="8">
    <source>
        <dbReference type="ARBA" id="ARBA00022840"/>
    </source>
</evidence>
<evidence type="ECO:0000256" key="12">
    <source>
        <dbReference type="SAM" id="MobiDB-lite"/>
    </source>
</evidence>
<dbReference type="SMART" id="SM00220">
    <property type="entry name" value="S_TKc"/>
    <property type="match status" value="1"/>
</dbReference>
<keyword evidence="6" id="KW-0547">Nucleotide-binding</keyword>
<accession>X1W3S7</accession>
<dbReference type="InterPro" id="IPR011009">
    <property type="entry name" value="Kinase-like_dom_sf"/>
</dbReference>